<dbReference type="Proteomes" id="UP000028547">
    <property type="component" value="Unassembled WGS sequence"/>
</dbReference>
<accession>A0A084SE13</accession>
<sequence length="448" mass="48204">MKKGNVLTLTTPGIFQKVKRGTFELLKGKLMPVMLCKLTVPIANSTGGAVALSAAQRKTLLSLFILTLTHGRNGHRKPYNAISLDKMRQLGRFAVGQDVAGWDNTSTGLARSLPNGQTTAVEFWSLIPTGMLHQLRGGRRVWTGVGRSQASTIEIDMKYSSAAVDTGLAISGNVVAEYVPLTQSVKGDRASYFAEYIEVEEKDKVAKLPPGLPLLITELSAAHAASSLSSFELKIDEELIHDNVSAGDVLVELEGVNPELTAEASITDEVTVLYAVTPGQEWQDLPTGAPRFEQLKKDLSSVTLGYYYVPIVETNKVQEDIATFANLRNKPLRAATVAAIEGLNYPDRLAFAEPFRLLDQDDIEFEKVAGYYATPGSDAVAESIPPTALARARNLYNQHLGEGEAKSADAIVKQLTRAAPGGVQNARGLGKGLSGTGIQMRGLLLKAK</sequence>
<proteinExistence type="predicted"/>
<reference evidence="1 2" key="1">
    <citation type="submission" date="2014-07" db="EMBL/GenBank/DDBJ databases">
        <title>Draft Genome Sequence of Gephyronic Acid Producer, Cystobacter violaceus Strain Cb vi76.</title>
        <authorList>
            <person name="Stevens D.C."/>
            <person name="Young J."/>
            <person name="Carmichael R."/>
            <person name="Tan J."/>
            <person name="Taylor R.E."/>
        </authorList>
    </citation>
    <scope>NUCLEOTIDE SEQUENCE [LARGE SCALE GENOMIC DNA]</scope>
    <source>
        <strain evidence="1 2">Cb vi76</strain>
    </source>
</reference>
<dbReference type="EMBL" id="JPMI01000431">
    <property type="protein sequence ID" value="KFA86698.1"/>
    <property type="molecule type" value="Genomic_DNA"/>
</dbReference>
<comment type="caution">
    <text evidence="1">The sequence shown here is derived from an EMBL/GenBank/DDBJ whole genome shotgun (WGS) entry which is preliminary data.</text>
</comment>
<dbReference type="AlphaFoldDB" id="A0A084SE13"/>
<evidence type="ECO:0000313" key="1">
    <source>
        <dbReference type="EMBL" id="KFA86698.1"/>
    </source>
</evidence>
<name>A0A084SE13_9BACT</name>
<organism evidence="1 2">
    <name type="scientific">Archangium violaceum Cb vi76</name>
    <dbReference type="NCBI Taxonomy" id="1406225"/>
    <lineage>
        <taxon>Bacteria</taxon>
        <taxon>Pseudomonadati</taxon>
        <taxon>Myxococcota</taxon>
        <taxon>Myxococcia</taxon>
        <taxon>Myxococcales</taxon>
        <taxon>Cystobacterineae</taxon>
        <taxon>Archangiaceae</taxon>
        <taxon>Archangium</taxon>
    </lineage>
</organism>
<gene>
    <name evidence="1" type="ORF">Q664_52760</name>
</gene>
<protein>
    <submittedName>
        <fullName evidence="1">Uncharacterized protein</fullName>
    </submittedName>
</protein>
<dbReference type="RefSeq" id="WP_043414944.1">
    <property type="nucleotide sequence ID" value="NZ_JPMI01000431.1"/>
</dbReference>
<evidence type="ECO:0000313" key="2">
    <source>
        <dbReference type="Proteomes" id="UP000028547"/>
    </source>
</evidence>